<keyword evidence="3 6" id="KW-1133">Transmembrane helix</keyword>
<dbReference type="NCBIfam" id="TIGR02228">
    <property type="entry name" value="sigpep_I_arch"/>
    <property type="match status" value="1"/>
</dbReference>
<proteinExistence type="predicted"/>
<dbReference type="PANTHER" id="PTHR10806">
    <property type="entry name" value="SIGNAL PEPTIDASE COMPLEX CATALYTIC SUBUNIT SEC11"/>
    <property type="match status" value="1"/>
</dbReference>
<dbReference type="EC" id="3.4.21.89" evidence="5"/>
<dbReference type="GO" id="GO:0016020">
    <property type="term" value="C:membrane"/>
    <property type="evidence" value="ECO:0007669"/>
    <property type="project" value="UniProtKB-SubCell"/>
</dbReference>
<dbReference type="GO" id="GO:0006465">
    <property type="term" value="P:signal peptide processing"/>
    <property type="evidence" value="ECO:0007669"/>
    <property type="project" value="UniProtKB-UniRule"/>
</dbReference>
<evidence type="ECO:0000313" key="8">
    <source>
        <dbReference type="EMBL" id="UZF47708.1"/>
    </source>
</evidence>
<dbReference type="EMBL" id="CP083974">
    <property type="protein sequence ID" value="UZF47708.1"/>
    <property type="molecule type" value="Genomic_DNA"/>
</dbReference>
<evidence type="ECO:0000256" key="5">
    <source>
        <dbReference type="NCBIfam" id="TIGR02228"/>
    </source>
</evidence>
<gene>
    <name evidence="8" type="ORF">KUM34_020125</name>
</gene>
<dbReference type="GO" id="GO:0009003">
    <property type="term" value="F:signal peptidase activity"/>
    <property type="evidence" value="ECO:0007669"/>
    <property type="project" value="UniProtKB-EC"/>
</dbReference>
<reference evidence="8 9" key="1">
    <citation type="journal article" date="2021" name="Front. Microbiol.">
        <title>Bacterial Transformation of Aromatic Monomers in Softwood Black Liquor.</title>
        <authorList>
            <person name="Navas L.E."/>
            <person name="Dexter G."/>
            <person name="Liu J."/>
            <person name="Levy-Booth D."/>
            <person name="Cho M."/>
            <person name="Jang S.K."/>
            <person name="Mansfield S.D."/>
            <person name="Renneckar S."/>
            <person name="Mohn W.W."/>
            <person name="Eltis L.D."/>
        </authorList>
    </citation>
    <scope>NUCLEOTIDE SEQUENCE [LARGE SCALE GENOMIC DNA]</scope>
    <source>
        <strain evidence="8 9">GD02</strain>
    </source>
</reference>
<evidence type="ECO:0000256" key="4">
    <source>
        <dbReference type="ARBA" id="ARBA00023136"/>
    </source>
</evidence>
<feature type="transmembrane region" description="Helical" evidence="6">
    <location>
        <begin position="21"/>
        <end position="50"/>
    </location>
</feature>
<evidence type="ECO:0000256" key="3">
    <source>
        <dbReference type="ARBA" id="ARBA00022989"/>
    </source>
</evidence>
<keyword evidence="8" id="KW-0378">Hydrolase</keyword>
<keyword evidence="2 6" id="KW-0812">Transmembrane</keyword>
<dbReference type="CDD" id="cd06530">
    <property type="entry name" value="S26_SPase_I"/>
    <property type="match status" value="1"/>
</dbReference>
<dbReference type="SUPFAM" id="SSF51306">
    <property type="entry name" value="LexA/Signal peptidase"/>
    <property type="match status" value="1"/>
</dbReference>
<evidence type="ECO:0000313" key="9">
    <source>
        <dbReference type="Proteomes" id="UP001162740"/>
    </source>
</evidence>
<dbReference type="Pfam" id="PF10502">
    <property type="entry name" value="Peptidase_S26"/>
    <property type="match status" value="1"/>
</dbReference>
<dbReference type="InterPro" id="IPR001733">
    <property type="entry name" value="Peptidase_S26B"/>
</dbReference>
<name>A0AA47AFK2_RHORH</name>
<feature type="transmembrane region" description="Helical" evidence="6">
    <location>
        <begin position="142"/>
        <end position="168"/>
    </location>
</feature>
<evidence type="ECO:0000256" key="6">
    <source>
        <dbReference type="SAM" id="Phobius"/>
    </source>
</evidence>
<evidence type="ECO:0000256" key="1">
    <source>
        <dbReference type="ARBA" id="ARBA00004370"/>
    </source>
</evidence>
<dbReference type="InterPro" id="IPR019533">
    <property type="entry name" value="Peptidase_S26"/>
</dbReference>
<dbReference type="PANTHER" id="PTHR10806:SF6">
    <property type="entry name" value="SIGNAL PEPTIDASE COMPLEX CATALYTIC SUBUNIT SEC11"/>
    <property type="match status" value="1"/>
</dbReference>
<feature type="domain" description="Peptidase S26" evidence="7">
    <location>
        <begin position="31"/>
        <end position="102"/>
    </location>
</feature>
<organism evidence="8 9">
    <name type="scientific">Rhodococcus rhodochrous</name>
    <dbReference type="NCBI Taxonomy" id="1829"/>
    <lineage>
        <taxon>Bacteria</taxon>
        <taxon>Bacillati</taxon>
        <taxon>Actinomycetota</taxon>
        <taxon>Actinomycetes</taxon>
        <taxon>Mycobacteriales</taxon>
        <taxon>Nocardiaceae</taxon>
        <taxon>Rhodococcus</taxon>
    </lineage>
</organism>
<sequence>MHTLPKKNGSRRSLGSRIENSLLNLLAAGGVLCIGLVIAAFFFNISLILFKTGSMSPTIPQGSMSVVQRISADEIRVGDVVTVDREEGDLPVTHRVIAVYPQRPGEALIEMQGDANPNPDPGPYRVTEVRKVLWSLPGAASVIVWFSDPLILGGLTLGAAVLVLWAFWPRKGDEASVANTSIEASGAR</sequence>
<dbReference type="AlphaFoldDB" id="A0AA47AFK2"/>
<accession>A0AA47AFK2</accession>
<protein>
    <recommendedName>
        <fullName evidence="5">Signal peptidase I</fullName>
        <ecNumber evidence="5">3.4.21.89</ecNumber>
    </recommendedName>
</protein>
<keyword evidence="4 6" id="KW-0472">Membrane</keyword>
<evidence type="ECO:0000259" key="7">
    <source>
        <dbReference type="Pfam" id="PF10502"/>
    </source>
</evidence>
<evidence type="ECO:0000256" key="2">
    <source>
        <dbReference type="ARBA" id="ARBA00022692"/>
    </source>
</evidence>
<dbReference type="Proteomes" id="UP001162740">
    <property type="component" value="Chromosome"/>
</dbReference>
<comment type="subcellular location">
    <subcellularLocation>
        <location evidence="1">Membrane</location>
    </subcellularLocation>
</comment>
<dbReference type="InterPro" id="IPR036286">
    <property type="entry name" value="LexA/Signal_pep-like_sf"/>
</dbReference>
<dbReference type="GO" id="GO:0004252">
    <property type="term" value="F:serine-type endopeptidase activity"/>
    <property type="evidence" value="ECO:0007669"/>
    <property type="project" value="UniProtKB-UniRule"/>
</dbReference>